<dbReference type="InterPro" id="IPR004358">
    <property type="entry name" value="Sig_transdc_His_kin-like_C"/>
</dbReference>
<organism evidence="19 20">
    <name type="scientific">Flavilitoribacter nigricans (strain ATCC 23147 / DSM 23189 / NBRC 102662 / NCIMB 1420 / SS-2)</name>
    <name type="common">Lewinella nigricans</name>
    <dbReference type="NCBI Taxonomy" id="1122177"/>
    <lineage>
        <taxon>Bacteria</taxon>
        <taxon>Pseudomonadati</taxon>
        <taxon>Bacteroidota</taxon>
        <taxon>Saprospiria</taxon>
        <taxon>Saprospirales</taxon>
        <taxon>Lewinellaceae</taxon>
        <taxon>Flavilitoribacter</taxon>
    </lineage>
</organism>
<dbReference type="SUPFAM" id="SSF48452">
    <property type="entry name" value="TPR-like"/>
    <property type="match status" value="3"/>
</dbReference>
<dbReference type="SUPFAM" id="SSF47384">
    <property type="entry name" value="Homodimeric domain of signal transducing histidine kinase"/>
    <property type="match status" value="1"/>
</dbReference>
<reference evidence="19 20" key="1">
    <citation type="submission" date="2017-10" db="EMBL/GenBank/DDBJ databases">
        <title>The draft genome sequence of Lewinella nigricans NBRC 102662.</title>
        <authorList>
            <person name="Wang K."/>
        </authorList>
    </citation>
    <scope>NUCLEOTIDE SEQUENCE [LARGE SCALE GENOMIC DNA]</scope>
    <source>
        <strain evidence="19 20">NBRC 102662</strain>
    </source>
</reference>
<dbReference type="GO" id="GO:0000155">
    <property type="term" value="F:phosphorelay sensor kinase activity"/>
    <property type="evidence" value="ECO:0007669"/>
    <property type="project" value="InterPro"/>
</dbReference>
<keyword evidence="8" id="KW-0902">Two-component regulatory system</keyword>
<feature type="modified residue" description="4-aspartylphosphate" evidence="12">
    <location>
        <position position="706"/>
    </location>
</feature>
<dbReference type="PROSITE" id="PS50110">
    <property type="entry name" value="RESPONSE_REGULATORY"/>
    <property type="match status" value="1"/>
</dbReference>
<dbReference type="InterPro" id="IPR018062">
    <property type="entry name" value="HTH_AraC-typ_CS"/>
</dbReference>
<dbReference type="PROSITE" id="PS50109">
    <property type="entry name" value="HIS_KIN"/>
    <property type="match status" value="1"/>
</dbReference>
<dbReference type="PANTHER" id="PTHR43547:SF2">
    <property type="entry name" value="HYBRID SIGNAL TRANSDUCTION HISTIDINE KINASE C"/>
    <property type="match status" value="1"/>
</dbReference>
<keyword evidence="20" id="KW-1185">Reference proteome</keyword>
<gene>
    <name evidence="19" type="ORF">CRP01_14145</name>
</gene>
<sequence length="907" mass="103253">MNRRWHPLLLVCCFLPIYLLGQANLNADSLSAALDRASALWGTQPVEALELAEWALEKATELDLPDQQASANKILTRLYAEQGNYVAATQSGLAAIRLFEQKGDTKQVCRMLVYMGVLYRYQLQLDQSIDYYRQAEELAVTHDYDTLKASIWGNMGNVFHDQGDYDRALEYHQRSLEINTAFNNRQGMANSYHNIGLVYRIQKEYDKAIEYYEKSRIIDQEVGNLRNIGLSYLEFTALHIEMGEYEEALGYAEQTREIADQIASDRLRSQVLGYLPLIHASLGNTELALDYFHNYRDLSDSLQADALSQQIAEMQTRYGVDQQQKELDTQEAALKQQRWLIIGLLALLLPGLFIAYLLFNRYKLRQRNRQLQLENQQFRLSADLKEQQNLDQMKSRFFANISHEFRTPLNLILAPLEQERPAIPKAEIGMMRRNAQRLLRLVNQLLDLARIEGGLMKVEKRDLELASYISNIARAFLPLAESKNIHFQMDIPERDYIAAVDVDKLEKIIYNLLSNAFKFTPEGGKVTIHVAIEGGRLLRLSVSDTGIGIPEADRERIFERFYQVDESSTRAYEGTGIGLALIKELVDMQEGQISVDSQSGKGSTFTVIIPLEMKNGEHQEIAMESVLPELNAIYPEVGSAVSNELTTTDKPPVADLPLLLLVEDNADLRNYVSAQLADKFQLLVAVHGRQGLEMAREQVPDVIVTDVMMPEMDGLQLTKKLRSDQRTSHIPILLLTARDDGATKIKGFETGAEQYLVKPFGIDELTARVNSLLSQRDLLRQKFSREVVLQPESVSMNDHDAEFLQELIGIIEENIENESFTVEYLQREIGMSRMQLHRKLKALVNQSASEFIRSIKLKRAAQILLQPGIQITEAAYQSGFNHLSYFAKCFKEQYGLSPSEYRTANEN</sequence>
<dbReference type="InterPro" id="IPR011006">
    <property type="entry name" value="CheY-like_superfamily"/>
</dbReference>
<evidence type="ECO:0000259" key="17">
    <source>
        <dbReference type="PROSITE" id="PS50109"/>
    </source>
</evidence>
<evidence type="ECO:0000256" key="12">
    <source>
        <dbReference type="PROSITE-ProRule" id="PRU00169"/>
    </source>
</evidence>
<dbReference type="SUPFAM" id="SSF52172">
    <property type="entry name" value="CheY-like"/>
    <property type="match status" value="1"/>
</dbReference>
<dbReference type="SMART" id="SM00342">
    <property type="entry name" value="HTH_ARAC"/>
    <property type="match status" value="1"/>
</dbReference>
<evidence type="ECO:0000313" key="19">
    <source>
        <dbReference type="EMBL" id="PHN06104.1"/>
    </source>
</evidence>
<feature type="domain" description="Response regulatory" evidence="18">
    <location>
        <begin position="658"/>
        <end position="773"/>
    </location>
</feature>
<evidence type="ECO:0000256" key="5">
    <source>
        <dbReference type="ARBA" id="ARBA00022741"/>
    </source>
</evidence>
<dbReference type="Pfam" id="PF00072">
    <property type="entry name" value="Response_reg"/>
    <property type="match status" value="1"/>
</dbReference>
<keyword evidence="14" id="KW-0472">Membrane</keyword>
<evidence type="ECO:0000256" key="4">
    <source>
        <dbReference type="ARBA" id="ARBA00022679"/>
    </source>
</evidence>
<comment type="caution">
    <text evidence="19">The sequence shown here is derived from an EMBL/GenBank/DDBJ whole genome shotgun (WGS) entry which is preliminary data.</text>
</comment>
<dbReference type="CDD" id="cd17574">
    <property type="entry name" value="REC_OmpR"/>
    <property type="match status" value="1"/>
</dbReference>
<evidence type="ECO:0000256" key="13">
    <source>
        <dbReference type="PROSITE-ProRule" id="PRU00339"/>
    </source>
</evidence>
<dbReference type="InterPro" id="IPR019734">
    <property type="entry name" value="TPR_rpt"/>
</dbReference>
<dbReference type="Gene3D" id="3.30.565.10">
    <property type="entry name" value="Histidine kinase-like ATPase, C-terminal domain"/>
    <property type="match status" value="1"/>
</dbReference>
<keyword evidence="11" id="KW-0804">Transcription</keyword>
<dbReference type="EMBL" id="PDUD01000019">
    <property type="protein sequence ID" value="PHN06104.1"/>
    <property type="molecule type" value="Genomic_DNA"/>
</dbReference>
<keyword evidence="13" id="KW-0802">TPR repeat</keyword>
<dbReference type="InterPro" id="IPR036097">
    <property type="entry name" value="HisK_dim/P_sf"/>
</dbReference>
<evidence type="ECO:0000256" key="8">
    <source>
        <dbReference type="ARBA" id="ARBA00023012"/>
    </source>
</evidence>
<dbReference type="SMART" id="SM00028">
    <property type="entry name" value="TPR"/>
    <property type="match status" value="5"/>
</dbReference>
<feature type="domain" description="HTH araC/xylS-type" evidence="16">
    <location>
        <begin position="805"/>
        <end position="904"/>
    </location>
</feature>
<dbReference type="SMART" id="SM00387">
    <property type="entry name" value="HATPase_c"/>
    <property type="match status" value="1"/>
</dbReference>
<dbReference type="Gene3D" id="1.10.10.60">
    <property type="entry name" value="Homeodomain-like"/>
    <property type="match status" value="1"/>
</dbReference>
<dbReference type="InterPro" id="IPR009057">
    <property type="entry name" value="Homeodomain-like_sf"/>
</dbReference>
<dbReference type="Pfam" id="PF02518">
    <property type="entry name" value="HATPase_c"/>
    <property type="match status" value="1"/>
</dbReference>
<dbReference type="GO" id="GO:0005524">
    <property type="term" value="F:ATP binding"/>
    <property type="evidence" value="ECO:0007669"/>
    <property type="project" value="UniProtKB-KW"/>
</dbReference>
<keyword evidence="14" id="KW-1133">Transmembrane helix</keyword>
<dbReference type="Proteomes" id="UP000223913">
    <property type="component" value="Unassembled WGS sequence"/>
</dbReference>
<evidence type="ECO:0000256" key="9">
    <source>
        <dbReference type="ARBA" id="ARBA00023015"/>
    </source>
</evidence>
<dbReference type="FunFam" id="3.30.565.10:FF:000037">
    <property type="entry name" value="Hybrid sensor histidine kinase/response regulator"/>
    <property type="match status" value="1"/>
</dbReference>
<dbReference type="PRINTS" id="PR00344">
    <property type="entry name" value="BCTRLSENSOR"/>
</dbReference>
<keyword evidence="5" id="KW-0547">Nucleotide-binding</keyword>
<dbReference type="CDD" id="cd00082">
    <property type="entry name" value="HisKA"/>
    <property type="match status" value="1"/>
</dbReference>
<evidence type="ECO:0000256" key="6">
    <source>
        <dbReference type="ARBA" id="ARBA00022777"/>
    </source>
</evidence>
<dbReference type="InterPro" id="IPR018060">
    <property type="entry name" value="HTH_AraC"/>
</dbReference>
<name>A0A2D0NC70_FLAN2</name>
<feature type="transmembrane region" description="Helical" evidence="14">
    <location>
        <begin position="339"/>
        <end position="359"/>
    </location>
</feature>
<dbReference type="InterPro" id="IPR011990">
    <property type="entry name" value="TPR-like_helical_dom_sf"/>
</dbReference>
<dbReference type="CDD" id="cd16922">
    <property type="entry name" value="HATPase_EvgS-ArcB-TorS-like"/>
    <property type="match status" value="1"/>
</dbReference>
<dbReference type="InterPro" id="IPR003594">
    <property type="entry name" value="HATPase_dom"/>
</dbReference>
<accession>A0A2D0NC70</accession>
<dbReference type="EC" id="2.7.13.3" evidence="2"/>
<dbReference type="Gene3D" id="1.25.40.10">
    <property type="entry name" value="Tetratricopeptide repeat domain"/>
    <property type="match status" value="1"/>
</dbReference>
<dbReference type="PROSITE" id="PS50005">
    <property type="entry name" value="TPR"/>
    <property type="match status" value="2"/>
</dbReference>
<dbReference type="SMART" id="SM00448">
    <property type="entry name" value="REC"/>
    <property type="match status" value="1"/>
</dbReference>
<dbReference type="GO" id="GO:0043565">
    <property type="term" value="F:sequence-specific DNA binding"/>
    <property type="evidence" value="ECO:0007669"/>
    <property type="project" value="InterPro"/>
</dbReference>
<feature type="signal peptide" evidence="15">
    <location>
        <begin position="1"/>
        <end position="23"/>
    </location>
</feature>
<keyword evidence="6" id="KW-0418">Kinase</keyword>
<dbReference type="SMART" id="SM00388">
    <property type="entry name" value="HisKA"/>
    <property type="match status" value="1"/>
</dbReference>
<feature type="repeat" description="TPR" evidence="13">
    <location>
        <begin position="189"/>
        <end position="222"/>
    </location>
</feature>
<dbReference type="Pfam" id="PF13424">
    <property type="entry name" value="TPR_12"/>
    <property type="match status" value="1"/>
</dbReference>
<evidence type="ECO:0000256" key="15">
    <source>
        <dbReference type="SAM" id="SignalP"/>
    </source>
</evidence>
<dbReference type="Pfam" id="PF00512">
    <property type="entry name" value="HisKA"/>
    <property type="match status" value="1"/>
</dbReference>
<evidence type="ECO:0000313" key="20">
    <source>
        <dbReference type="Proteomes" id="UP000223913"/>
    </source>
</evidence>
<protein>
    <recommendedName>
        <fullName evidence="2">histidine kinase</fullName>
        <ecNumber evidence="2">2.7.13.3</ecNumber>
    </recommendedName>
</protein>
<dbReference type="PROSITE" id="PS01124">
    <property type="entry name" value="HTH_ARAC_FAMILY_2"/>
    <property type="match status" value="1"/>
</dbReference>
<keyword evidence="4" id="KW-0808">Transferase</keyword>
<keyword evidence="10" id="KW-0238">DNA-binding</keyword>
<feature type="domain" description="Histidine kinase" evidence="17">
    <location>
        <begin position="400"/>
        <end position="613"/>
    </location>
</feature>
<evidence type="ECO:0000256" key="10">
    <source>
        <dbReference type="ARBA" id="ARBA00023125"/>
    </source>
</evidence>
<dbReference type="PROSITE" id="PS00041">
    <property type="entry name" value="HTH_ARAC_FAMILY_1"/>
    <property type="match status" value="1"/>
</dbReference>
<dbReference type="AlphaFoldDB" id="A0A2D0NC70"/>
<feature type="chain" id="PRO_5013197805" description="histidine kinase" evidence="15">
    <location>
        <begin position="24"/>
        <end position="907"/>
    </location>
</feature>
<dbReference type="PROSITE" id="PS50293">
    <property type="entry name" value="TPR_REGION"/>
    <property type="match status" value="2"/>
</dbReference>
<dbReference type="OrthoDB" id="9797097at2"/>
<evidence type="ECO:0000256" key="7">
    <source>
        <dbReference type="ARBA" id="ARBA00022840"/>
    </source>
</evidence>
<dbReference type="Gene3D" id="3.40.50.2300">
    <property type="match status" value="1"/>
</dbReference>
<dbReference type="InterPro" id="IPR003661">
    <property type="entry name" value="HisK_dim/P_dom"/>
</dbReference>
<keyword evidence="15" id="KW-0732">Signal</keyword>
<evidence type="ECO:0000256" key="11">
    <source>
        <dbReference type="ARBA" id="ARBA00023163"/>
    </source>
</evidence>
<feature type="repeat" description="TPR" evidence="13">
    <location>
        <begin position="149"/>
        <end position="182"/>
    </location>
</feature>
<evidence type="ECO:0000259" key="18">
    <source>
        <dbReference type="PROSITE" id="PS50110"/>
    </source>
</evidence>
<dbReference type="InterPro" id="IPR036890">
    <property type="entry name" value="HATPase_C_sf"/>
</dbReference>
<evidence type="ECO:0000256" key="1">
    <source>
        <dbReference type="ARBA" id="ARBA00000085"/>
    </source>
</evidence>
<dbReference type="RefSeq" id="WP_099150698.1">
    <property type="nucleotide sequence ID" value="NZ_PDUD01000019.1"/>
</dbReference>
<proteinExistence type="predicted"/>
<comment type="catalytic activity">
    <reaction evidence="1">
        <text>ATP + protein L-histidine = ADP + protein N-phospho-L-histidine.</text>
        <dbReference type="EC" id="2.7.13.3"/>
    </reaction>
</comment>
<dbReference type="Pfam" id="PF12833">
    <property type="entry name" value="HTH_18"/>
    <property type="match status" value="1"/>
</dbReference>
<dbReference type="Gene3D" id="1.10.287.130">
    <property type="match status" value="1"/>
</dbReference>
<dbReference type="GO" id="GO:0003700">
    <property type="term" value="F:DNA-binding transcription factor activity"/>
    <property type="evidence" value="ECO:0007669"/>
    <property type="project" value="InterPro"/>
</dbReference>
<dbReference type="InterPro" id="IPR005467">
    <property type="entry name" value="His_kinase_dom"/>
</dbReference>
<dbReference type="SUPFAM" id="SSF46689">
    <property type="entry name" value="Homeodomain-like"/>
    <property type="match status" value="1"/>
</dbReference>
<evidence type="ECO:0000256" key="14">
    <source>
        <dbReference type="SAM" id="Phobius"/>
    </source>
</evidence>
<evidence type="ECO:0000259" key="16">
    <source>
        <dbReference type="PROSITE" id="PS01124"/>
    </source>
</evidence>
<keyword evidence="3 12" id="KW-0597">Phosphoprotein</keyword>
<evidence type="ECO:0000256" key="2">
    <source>
        <dbReference type="ARBA" id="ARBA00012438"/>
    </source>
</evidence>
<evidence type="ECO:0000256" key="3">
    <source>
        <dbReference type="ARBA" id="ARBA00022553"/>
    </source>
</evidence>
<dbReference type="InterPro" id="IPR001789">
    <property type="entry name" value="Sig_transdc_resp-reg_receiver"/>
</dbReference>
<keyword evidence="9" id="KW-0805">Transcription regulation</keyword>
<dbReference type="SUPFAM" id="SSF55874">
    <property type="entry name" value="ATPase domain of HSP90 chaperone/DNA topoisomerase II/histidine kinase"/>
    <property type="match status" value="1"/>
</dbReference>
<dbReference type="PANTHER" id="PTHR43547">
    <property type="entry name" value="TWO-COMPONENT HISTIDINE KINASE"/>
    <property type="match status" value="1"/>
</dbReference>
<keyword evidence="14" id="KW-0812">Transmembrane</keyword>
<keyword evidence="7" id="KW-0067">ATP-binding</keyword>